<organism evidence="2">
    <name type="scientific">Gaeumannomyces tritici (strain R3-111a-1)</name>
    <name type="common">Wheat and barley take-all root rot fungus</name>
    <name type="synonym">Gaeumannomyces graminis var. tritici</name>
    <dbReference type="NCBI Taxonomy" id="644352"/>
    <lineage>
        <taxon>Eukaryota</taxon>
        <taxon>Fungi</taxon>
        <taxon>Dikarya</taxon>
        <taxon>Ascomycota</taxon>
        <taxon>Pezizomycotina</taxon>
        <taxon>Sordariomycetes</taxon>
        <taxon>Sordariomycetidae</taxon>
        <taxon>Magnaporthales</taxon>
        <taxon>Magnaporthaceae</taxon>
        <taxon>Gaeumannomyces</taxon>
    </lineage>
</organism>
<evidence type="ECO:0000313" key="4">
    <source>
        <dbReference type="Proteomes" id="UP000006039"/>
    </source>
</evidence>
<protein>
    <submittedName>
        <fullName evidence="2 3">Uncharacterized protein</fullName>
    </submittedName>
</protein>
<feature type="region of interest" description="Disordered" evidence="1">
    <location>
        <begin position="104"/>
        <end position="306"/>
    </location>
</feature>
<feature type="compositionally biased region" description="Basic and acidic residues" evidence="1">
    <location>
        <begin position="371"/>
        <end position="385"/>
    </location>
</feature>
<evidence type="ECO:0000313" key="3">
    <source>
        <dbReference type="EnsemblFungi" id="EJT69471"/>
    </source>
</evidence>
<evidence type="ECO:0000313" key="2">
    <source>
        <dbReference type="EMBL" id="EJT69471.1"/>
    </source>
</evidence>
<dbReference type="AlphaFoldDB" id="J3PHV9"/>
<reference evidence="3" key="4">
    <citation type="journal article" date="2015" name="G3 (Bethesda)">
        <title>Genome sequences of three phytopathogenic species of the Magnaporthaceae family of fungi.</title>
        <authorList>
            <person name="Okagaki L.H."/>
            <person name="Nunes C.C."/>
            <person name="Sailsbery J."/>
            <person name="Clay B."/>
            <person name="Brown D."/>
            <person name="John T."/>
            <person name="Oh Y."/>
            <person name="Young N."/>
            <person name="Fitzgerald M."/>
            <person name="Haas B.J."/>
            <person name="Zeng Q."/>
            <person name="Young S."/>
            <person name="Adiconis X."/>
            <person name="Fan L."/>
            <person name="Levin J.Z."/>
            <person name="Mitchell T.K."/>
            <person name="Okubara P.A."/>
            <person name="Farman M.L."/>
            <person name="Kohn L.M."/>
            <person name="Birren B."/>
            <person name="Ma L.-J."/>
            <person name="Dean R.A."/>
        </authorList>
    </citation>
    <scope>NUCLEOTIDE SEQUENCE</scope>
    <source>
        <strain evidence="3">R3-111a-1</strain>
    </source>
</reference>
<dbReference type="Proteomes" id="UP000006039">
    <property type="component" value="Unassembled WGS sequence"/>
</dbReference>
<feature type="compositionally biased region" description="Basic and acidic residues" evidence="1">
    <location>
        <begin position="109"/>
        <end position="120"/>
    </location>
</feature>
<gene>
    <name evidence="3" type="primary">20353548</name>
    <name evidence="2" type="ORF">GGTG_13090</name>
</gene>
<dbReference type="VEuPathDB" id="FungiDB:GGTG_13090"/>
<dbReference type="EMBL" id="GL385404">
    <property type="protein sequence ID" value="EJT69471.1"/>
    <property type="molecule type" value="Genomic_DNA"/>
</dbReference>
<dbReference type="RefSeq" id="XP_009229256.1">
    <property type="nucleotide sequence ID" value="XM_009230992.1"/>
</dbReference>
<feature type="region of interest" description="Disordered" evidence="1">
    <location>
        <begin position="325"/>
        <end position="412"/>
    </location>
</feature>
<feature type="region of interest" description="Disordered" evidence="1">
    <location>
        <begin position="520"/>
        <end position="550"/>
    </location>
</feature>
<reference evidence="4" key="1">
    <citation type="submission" date="2010-07" db="EMBL/GenBank/DDBJ databases">
        <title>The genome sequence of Gaeumannomyces graminis var. tritici strain R3-111a-1.</title>
        <authorList>
            <consortium name="The Broad Institute Genome Sequencing Platform"/>
            <person name="Ma L.-J."/>
            <person name="Dead R."/>
            <person name="Young S."/>
            <person name="Zeng Q."/>
            <person name="Koehrsen M."/>
            <person name="Alvarado L."/>
            <person name="Berlin A."/>
            <person name="Chapman S.B."/>
            <person name="Chen Z."/>
            <person name="Freedman E."/>
            <person name="Gellesch M."/>
            <person name="Goldberg J."/>
            <person name="Griggs A."/>
            <person name="Gujja S."/>
            <person name="Heilman E.R."/>
            <person name="Heiman D."/>
            <person name="Hepburn T."/>
            <person name="Howarth C."/>
            <person name="Jen D."/>
            <person name="Larson L."/>
            <person name="Mehta T."/>
            <person name="Neiman D."/>
            <person name="Pearson M."/>
            <person name="Roberts A."/>
            <person name="Saif S."/>
            <person name="Shea T."/>
            <person name="Shenoy N."/>
            <person name="Sisk P."/>
            <person name="Stolte C."/>
            <person name="Sykes S."/>
            <person name="Walk T."/>
            <person name="White J."/>
            <person name="Yandava C."/>
            <person name="Haas B."/>
            <person name="Nusbaum C."/>
            <person name="Birren B."/>
        </authorList>
    </citation>
    <scope>NUCLEOTIDE SEQUENCE [LARGE SCALE GENOMIC DNA]</scope>
    <source>
        <strain evidence="4">R3-111a-1</strain>
    </source>
</reference>
<accession>J3PHV9</accession>
<evidence type="ECO:0000256" key="1">
    <source>
        <dbReference type="SAM" id="MobiDB-lite"/>
    </source>
</evidence>
<sequence length="694" mass="73875">MSRLLCAFFEGVWVDRREFAQPPSSGFRVTPGLGEGVSRPTKRAAHGWASANAAQPLSCCRCAVSHRGPEERLTSGAARGQRASNRGEAGGRLIRVGLFDGRVRQQRAGRKDQRRPERDWGQASFEARRRGTVMWTKQRQLGKPGPKPRPLTGKGGGGNEAKVAGARTGEARPGRNGGPVEGRRQRVTRKAPTRGDLISGVDKAVGARGDQDNRSLGGQPISPRQHPELPGFDLGKMGPNNRSRGKNTGQEHGRPNLPLCFFGPGPLISEGPSQPSPRHGKVGARDSAAAGTSCKTSSAWGGPAPSGLLLPWMVGTRRGEVVHLDKGASRGVEDATPTEPALRAKRRALEVPSAGVSSATGHEPQPPPHATKQEAEGDGDGHEQIGWRSRAGSAEVSFRAAPTSIKTSEPLTKPKVPALGVTVELRSPRQRRGWRSCCLGTGSDEHCLQYMVPLAEPTVLLAGNLLDTTARNGCIALAKPGSSTHALTHALAQLSRAWYTGFESFREEALCRCGFAGAQKGKAQSSAGPQLREPPKASRRSRTKSSGGCRRGDGLSLGGFSGFSSSCGIWSIRDFATVDDASPRFSFSSSSPARLAARRGLWANSIARMRHRQERPKGKDWCANRPDPPPAVSDALGVHSPIGCLLSPTTTRWIEPSLRGNASLARPLEKPRQQTPSSADPIEALPDANLHSPA</sequence>
<reference evidence="3" key="5">
    <citation type="submission" date="2018-04" db="UniProtKB">
        <authorList>
            <consortium name="EnsemblFungi"/>
        </authorList>
    </citation>
    <scope>IDENTIFICATION</scope>
    <source>
        <strain evidence="3">R3-111a-1</strain>
    </source>
</reference>
<reference evidence="2" key="2">
    <citation type="submission" date="2010-07" db="EMBL/GenBank/DDBJ databases">
        <authorList>
            <consortium name="The Broad Institute Genome Sequencing Platform"/>
            <consortium name="Broad Institute Genome Sequencing Center for Infectious Disease"/>
            <person name="Ma L.-J."/>
            <person name="Dead R."/>
            <person name="Young S."/>
            <person name="Zeng Q."/>
            <person name="Koehrsen M."/>
            <person name="Alvarado L."/>
            <person name="Berlin A."/>
            <person name="Chapman S.B."/>
            <person name="Chen Z."/>
            <person name="Freedman E."/>
            <person name="Gellesch M."/>
            <person name="Goldberg J."/>
            <person name="Griggs A."/>
            <person name="Gujja S."/>
            <person name="Heilman E.R."/>
            <person name="Heiman D."/>
            <person name="Hepburn T."/>
            <person name="Howarth C."/>
            <person name="Jen D."/>
            <person name="Larson L."/>
            <person name="Mehta T."/>
            <person name="Neiman D."/>
            <person name="Pearson M."/>
            <person name="Roberts A."/>
            <person name="Saif S."/>
            <person name="Shea T."/>
            <person name="Shenoy N."/>
            <person name="Sisk P."/>
            <person name="Stolte C."/>
            <person name="Sykes S."/>
            <person name="Walk T."/>
            <person name="White J."/>
            <person name="Yandava C."/>
            <person name="Haas B."/>
            <person name="Nusbaum C."/>
            <person name="Birren B."/>
        </authorList>
    </citation>
    <scope>NUCLEOTIDE SEQUENCE</scope>
    <source>
        <strain evidence="2">R3-111a-1</strain>
    </source>
</reference>
<dbReference type="GeneID" id="20353548"/>
<name>J3PHV9_GAET3</name>
<feature type="region of interest" description="Disordered" evidence="1">
    <location>
        <begin position="657"/>
        <end position="694"/>
    </location>
</feature>
<dbReference type="HOGENOM" id="CLU_396916_0_0_1"/>
<keyword evidence="4" id="KW-1185">Reference proteome</keyword>
<dbReference type="EnsemblFungi" id="EJT69471">
    <property type="protein sequence ID" value="EJT69471"/>
    <property type="gene ID" value="GGTG_13090"/>
</dbReference>
<reference evidence="2" key="3">
    <citation type="submission" date="2010-09" db="EMBL/GenBank/DDBJ databases">
        <title>Annotation of Gaeumannomyces graminis var. tritici R3-111a-1.</title>
        <authorList>
            <consortium name="The Broad Institute Genome Sequencing Platform"/>
            <person name="Ma L.-J."/>
            <person name="Dead R."/>
            <person name="Young S.K."/>
            <person name="Zeng Q."/>
            <person name="Gargeya S."/>
            <person name="Fitzgerald M."/>
            <person name="Haas B."/>
            <person name="Abouelleil A."/>
            <person name="Alvarado L."/>
            <person name="Arachchi H.M."/>
            <person name="Berlin A."/>
            <person name="Brown A."/>
            <person name="Chapman S.B."/>
            <person name="Chen Z."/>
            <person name="Dunbar C."/>
            <person name="Freedman E."/>
            <person name="Gearin G."/>
            <person name="Gellesch M."/>
            <person name="Goldberg J."/>
            <person name="Griggs A."/>
            <person name="Gujja S."/>
            <person name="Heiman D."/>
            <person name="Howarth C."/>
            <person name="Larson L."/>
            <person name="Lui A."/>
            <person name="MacDonald P.J.P."/>
            <person name="Mehta T."/>
            <person name="Montmayeur A."/>
            <person name="Murphy C."/>
            <person name="Neiman D."/>
            <person name="Pearson M."/>
            <person name="Priest M."/>
            <person name="Roberts A."/>
            <person name="Saif S."/>
            <person name="Shea T."/>
            <person name="Shenoy N."/>
            <person name="Sisk P."/>
            <person name="Stolte C."/>
            <person name="Sykes S."/>
            <person name="Yandava C."/>
            <person name="Wortman J."/>
            <person name="Nusbaum C."/>
            <person name="Birren B."/>
        </authorList>
    </citation>
    <scope>NUCLEOTIDE SEQUENCE</scope>
    <source>
        <strain evidence="2">R3-111a-1</strain>
    </source>
</reference>
<proteinExistence type="predicted"/>